<keyword evidence="5" id="KW-1133">Transmembrane helix</keyword>
<evidence type="ECO:0000256" key="2">
    <source>
        <dbReference type="ARBA" id="ARBA00007531"/>
    </source>
</evidence>
<sequence length="238" mass="23898">MTTPYGPQGPQPQYPYNQQPQQAPWASGRHAAPGGQPQHGQPPHGQPAGTPAPPEPPRKKGGKWKWVVGVLAVLVVIGMVNGAGGDDPTDTATAAAPIAEDVVAPEPVAPPAAAPAPVAPAPAPAPAPVEAPAPAEPASTGITYEVTGKKGGTATGFGPGSSVTYTSGDSMQISQDTDADLPWSKTVELSDGPFQIATLTAQAGDGYNSISCRITRDGEVLAENTSTGQFAVVTCNAG</sequence>
<feature type="compositionally biased region" description="Low complexity" evidence="7">
    <location>
        <begin position="14"/>
        <end position="49"/>
    </location>
</feature>
<feature type="compositionally biased region" description="Gly residues" evidence="7">
    <location>
        <begin position="149"/>
        <end position="159"/>
    </location>
</feature>
<organism evidence="8 9">
    <name type="scientific">Pseudonocardia ammonioxydans</name>
    <dbReference type="NCBI Taxonomy" id="260086"/>
    <lineage>
        <taxon>Bacteria</taxon>
        <taxon>Bacillati</taxon>
        <taxon>Actinomycetota</taxon>
        <taxon>Actinomycetes</taxon>
        <taxon>Pseudonocardiales</taxon>
        <taxon>Pseudonocardiaceae</taxon>
        <taxon>Pseudonocardia</taxon>
    </lineage>
</organism>
<evidence type="ECO:0000313" key="8">
    <source>
        <dbReference type="EMBL" id="SFN26727.1"/>
    </source>
</evidence>
<accession>A0A1I4XLK9</accession>
<dbReference type="Gene3D" id="2.60.40.2880">
    <property type="entry name" value="MmpS1-5, C-terminal soluble domain"/>
    <property type="match status" value="1"/>
</dbReference>
<feature type="region of interest" description="Disordered" evidence="7">
    <location>
        <begin position="1"/>
        <end position="62"/>
    </location>
</feature>
<dbReference type="STRING" id="260086.SAMN05216207_1011126"/>
<protein>
    <submittedName>
        <fullName evidence="8">Membrane protein</fullName>
    </submittedName>
</protein>
<evidence type="ECO:0000256" key="7">
    <source>
        <dbReference type="SAM" id="MobiDB-lite"/>
    </source>
</evidence>
<dbReference type="Pfam" id="PF05423">
    <property type="entry name" value="Mycobact_memb"/>
    <property type="match status" value="1"/>
</dbReference>
<dbReference type="InterPro" id="IPR038468">
    <property type="entry name" value="MmpS_C"/>
</dbReference>
<dbReference type="Proteomes" id="UP000199614">
    <property type="component" value="Unassembled WGS sequence"/>
</dbReference>
<comment type="similarity">
    <text evidence="2">Belongs to the MmpS family.</text>
</comment>
<keyword evidence="4" id="KW-0812">Transmembrane</keyword>
<evidence type="ECO:0000256" key="4">
    <source>
        <dbReference type="ARBA" id="ARBA00022692"/>
    </source>
</evidence>
<dbReference type="InterPro" id="IPR008693">
    <property type="entry name" value="MmpS"/>
</dbReference>
<dbReference type="RefSeq" id="WP_177238442.1">
    <property type="nucleotide sequence ID" value="NZ_FOUY01000011.1"/>
</dbReference>
<feature type="region of interest" description="Disordered" evidence="7">
    <location>
        <begin position="107"/>
        <end position="168"/>
    </location>
</feature>
<proteinExistence type="inferred from homology"/>
<feature type="compositionally biased region" description="Pro residues" evidence="7">
    <location>
        <begin position="107"/>
        <end position="135"/>
    </location>
</feature>
<keyword evidence="6" id="KW-0472">Membrane</keyword>
<evidence type="ECO:0000256" key="1">
    <source>
        <dbReference type="ARBA" id="ARBA00004236"/>
    </source>
</evidence>
<keyword evidence="3" id="KW-1003">Cell membrane</keyword>
<gene>
    <name evidence="8" type="ORF">SAMN05216207_1011126</name>
</gene>
<name>A0A1I4XLK9_PSUAM</name>
<reference evidence="8 9" key="1">
    <citation type="submission" date="2016-10" db="EMBL/GenBank/DDBJ databases">
        <authorList>
            <person name="de Groot N.N."/>
        </authorList>
    </citation>
    <scope>NUCLEOTIDE SEQUENCE [LARGE SCALE GENOMIC DNA]</scope>
    <source>
        <strain evidence="8 9">CGMCC 4.1877</strain>
    </source>
</reference>
<comment type="subcellular location">
    <subcellularLocation>
        <location evidence="1">Cell membrane</location>
    </subcellularLocation>
</comment>
<evidence type="ECO:0000256" key="6">
    <source>
        <dbReference type="ARBA" id="ARBA00023136"/>
    </source>
</evidence>
<keyword evidence="9" id="KW-1185">Reference proteome</keyword>
<dbReference type="GO" id="GO:0005886">
    <property type="term" value="C:plasma membrane"/>
    <property type="evidence" value="ECO:0007669"/>
    <property type="project" value="UniProtKB-SubCell"/>
</dbReference>
<evidence type="ECO:0000313" key="9">
    <source>
        <dbReference type="Proteomes" id="UP000199614"/>
    </source>
</evidence>
<evidence type="ECO:0000256" key="3">
    <source>
        <dbReference type="ARBA" id="ARBA00022475"/>
    </source>
</evidence>
<dbReference type="AlphaFoldDB" id="A0A1I4XLK9"/>
<dbReference type="EMBL" id="FOUY01000011">
    <property type="protein sequence ID" value="SFN26727.1"/>
    <property type="molecule type" value="Genomic_DNA"/>
</dbReference>
<evidence type="ECO:0000256" key="5">
    <source>
        <dbReference type="ARBA" id="ARBA00022989"/>
    </source>
</evidence>